<evidence type="ECO:0000313" key="5">
    <source>
        <dbReference type="EMBL" id="TPP61887.1"/>
    </source>
</evidence>
<feature type="domain" description="Reverse transcriptase" evidence="4">
    <location>
        <begin position="415"/>
        <end position="687"/>
    </location>
</feature>
<dbReference type="PROSITE" id="PS00028">
    <property type="entry name" value="ZINC_FINGER_C2H2_1"/>
    <property type="match status" value="2"/>
</dbReference>
<proteinExistence type="predicted"/>
<evidence type="ECO:0000256" key="1">
    <source>
        <dbReference type="PROSITE-ProRule" id="PRU00042"/>
    </source>
</evidence>
<accession>A0A504YV66</accession>
<comment type="caution">
    <text evidence="5">The sequence shown here is derived from an EMBL/GenBank/DDBJ whole genome shotgun (WGS) entry which is preliminary data.</text>
</comment>
<feature type="compositionally biased region" description="Low complexity" evidence="2">
    <location>
        <begin position="179"/>
        <end position="196"/>
    </location>
</feature>
<sequence length="910" mass="101537">MSTISMEKTICSNQVTSSRRSTEFVCGACGKMCRTKAGLTLHRKLHPESATEPAPLDNSPQKAFPCTICSQSFDTQVGCSQHMRHRHPTERTKEILKKIVPVRQQWSSSEKATLISLANQMVSNYSGKKAFYDALADYFNPRSAESIKKRLQMLRWEAPDTGSHFDSMNKEVAVKSHCSDTTPSPLVSPVSSKHSPASTQSRCYMDSVSEHLLEVACSLLRSSPSGTFGSQELQMAESALYQSVSLEALRHGLDVHAETYVTHMCSSTVPRSLCGIPISTNLKSRRRNNTKFAERKMEHVGIHQLFAHSEKEAADEVLSGRWRSSNLYDCTRTPEFIRFWKQKLSKRFLAEFHPVPPIPSRRLTDRSSFDLLPISVSELRSALKDMKGCAAGVDCVTPEDLLQSSLPIFAAYMNILLAAAHIPPRLNTARVSFVPRSDHPSSPSDYQLISISPCILRALHEVLERRWTSFFVANRLQFTFLKSSECFEATALLHAILRHAHSSLRSLSFAYIPLSMAFESLSHDVVVRSAALYGAPSLLLNYLRSSCDTASSILPDGTCVKPVRGVRQGDPLWPLILTMTIDQILSDSRPDLAFSSPAGPIGAIAHTDEIILLADSDEQLQMKLDSCHAACSLAGLSIDTDKSFSASIICSGKHKLSALARTTFTVKNSPIRMLTPSDSFHFLNVEFTFRGKADIDYATIVKSMLNEIVQAPLHPYQRLQILRRYLISRLRHGLCLGVIHKKSLKKLDHMCRKCVRDFLELPSDAPTAFFHARCSDGGLGIPNFSSSIPLIFRDHVKHLRSSTSPQVRWASECPAAAASLKIGDNSCWVQGTEVQSSSQIVRAWKMRLYNSRDRGSIRSQLRSIRPHKWLTMVTEISPDDFLQNVKFQCSLFTPKTRHPRGARVVEDTSQ</sequence>
<dbReference type="InterPro" id="IPR036236">
    <property type="entry name" value="Znf_C2H2_sf"/>
</dbReference>
<dbReference type="PANTHER" id="PTHR19446">
    <property type="entry name" value="REVERSE TRANSCRIPTASES"/>
    <property type="match status" value="1"/>
</dbReference>
<dbReference type="SUPFAM" id="SSF57667">
    <property type="entry name" value="beta-beta-alpha zinc fingers"/>
    <property type="match status" value="1"/>
</dbReference>
<feature type="domain" description="C2H2-type" evidence="3">
    <location>
        <begin position="24"/>
        <end position="51"/>
    </location>
</feature>
<organism evidence="5 6">
    <name type="scientific">Fasciola gigantica</name>
    <name type="common">Giant liver fluke</name>
    <dbReference type="NCBI Taxonomy" id="46835"/>
    <lineage>
        <taxon>Eukaryota</taxon>
        <taxon>Metazoa</taxon>
        <taxon>Spiralia</taxon>
        <taxon>Lophotrochozoa</taxon>
        <taxon>Platyhelminthes</taxon>
        <taxon>Trematoda</taxon>
        <taxon>Digenea</taxon>
        <taxon>Plagiorchiida</taxon>
        <taxon>Echinostomata</taxon>
        <taxon>Echinostomatoidea</taxon>
        <taxon>Fasciolidae</taxon>
        <taxon>Fasciola</taxon>
    </lineage>
</organism>
<evidence type="ECO:0000259" key="3">
    <source>
        <dbReference type="PROSITE" id="PS50157"/>
    </source>
</evidence>
<feature type="domain" description="C2H2-type" evidence="3">
    <location>
        <begin position="64"/>
        <end position="92"/>
    </location>
</feature>
<dbReference type="PROSITE" id="PS50878">
    <property type="entry name" value="RT_POL"/>
    <property type="match status" value="1"/>
</dbReference>
<dbReference type="Gene3D" id="3.30.160.60">
    <property type="entry name" value="Classic Zinc Finger"/>
    <property type="match status" value="1"/>
</dbReference>
<dbReference type="STRING" id="46835.A0A504YV66"/>
<dbReference type="PROSITE" id="PS50157">
    <property type="entry name" value="ZINC_FINGER_C2H2_2"/>
    <property type="match status" value="2"/>
</dbReference>
<protein>
    <submittedName>
        <fullName evidence="5">Uncharacterized protein</fullName>
    </submittedName>
</protein>
<keyword evidence="1" id="KW-0863">Zinc-finger</keyword>
<name>A0A504YV66_FASGI</name>
<dbReference type="EMBL" id="SUNJ01007572">
    <property type="protein sequence ID" value="TPP61887.1"/>
    <property type="molecule type" value="Genomic_DNA"/>
</dbReference>
<dbReference type="GO" id="GO:0008270">
    <property type="term" value="F:zinc ion binding"/>
    <property type="evidence" value="ECO:0007669"/>
    <property type="project" value="UniProtKB-KW"/>
</dbReference>
<dbReference type="AlphaFoldDB" id="A0A504YV66"/>
<dbReference type="InterPro" id="IPR000477">
    <property type="entry name" value="RT_dom"/>
</dbReference>
<dbReference type="Proteomes" id="UP000316759">
    <property type="component" value="Unassembled WGS sequence"/>
</dbReference>
<keyword evidence="6" id="KW-1185">Reference proteome</keyword>
<keyword evidence="1" id="KW-0862">Zinc</keyword>
<dbReference type="InterPro" id="IPR013087">
    <property type="entry name" value="Znf_C2H2_type"/>
</dbReference>
<dbReference type="OrthoDB" id="6150687at2759"/>
<evidence type="ECO:0000256" key="2">
    <source>
        <dbReference type="SAM" id="MobiDB-lite"/>
    </source>
</evidence>
<feature type="region of interest" description="Disordered" evidence="2">
    <location>
        <begin position="178"/>
        <end position="198"/>
    </location>
</feature>
<keyword evidence="1" id="KW-0479">Metal-binding</keyword>
<gene>
    <name evidence="5" type="ORF">FGIG_06869</name>
</gene>
<reference evidence="5 6" key="1">
    <citation type="submission" date="2019-04" db="EMBL/GenBank/DDBJ databases">
        <title>Annotation for the trematode Fasciola gigantica.</title>
        <authorList>
            <person name="Choi Y.-J."/>
        </authorList>
    </citation>
    <scope>NUCLEOTIDE SEQUENCE [LARGE SCALE GENOMIC DNA]</scope>
    <source>
        <strain evidence="5">Uganda_cow_1</strain>
    </source>
</reference>
<dbReference type="Pfam" id="PF00078">
    <property type="entry name" value="RVT_1"/>
    <property type="match status" value="1"/>
</dbReference>
<evidence type="ECO:0000313" key="6">
    <source>
        <dbReference type="Proteomes" id="UP000316759"/>
    </source>
</evidence>
<dbReference type="SMART" id="SM00355">
    <property type="entry name" value="ZnF_C2H2"/>
    <property type="match status" value="2"/>
</dbReference>
<evidence type="ECO:0000259" key="4">
    <source>
        <dbReference type="PROSITE" id="PS50878"/>
    </source>
</evidence>